<organism evidence="2 3">
    <name type="scientific">Bordetella parapertussis</name>
    <dbReference type="NCBI Taxonomy" id="519"/>
    <lineage>
        <taxon>Bacteria</taxon>
        <taxon>Pseudomonadati</taxon>
        <taxon>Pseudomonadota</taxon>
        <taxon>Betaproteobacteria</taxon>
        <taxon>Burkholderiales</taxon>
        <taxon>Alcaligenaceae</taxon>
        <taxon>Bordetella</taxon>
    </lineage>
</organism>
<keyword evidence="3" id="KW-1185">Reference proteome</keyword>
<evidence type="ECO:0000313" key="2">
    <source>
        <dbReference type="EMBL" id="MEB2665956.1"/>
    </source>
</evidence>
<dbReference type="PANTHER" id="PTHR30388">
    <property type="entry name" value="ALDEHYDE OXIDOREDUCTASE MOLYBDENUM COFACTOR ASSEMBLY PROTEIN"/>
    <property type="match status" value="1"/>
</dbReference>
<reference evidence="2 3" key="1">
    <citation type="submission" date="2023-12" db="EMBL/GenBank/DDBJ databases">
        <title>Draft Genome Sequences of Bordetella parapertussis clinical Isolates from Colombia, 2023.</title>
        <authorList>
            <person name="Montilla E.A."/>
            <person name="Rojas F."/>
            <person name="Vargas M.N."/>
            <person name="Bonilla V."/>
            <person name="Duarte C."/>
        </authorList>
    </citation>
    <scope>NUCLEOTIDE SEQUENCE [LARGE SCALE GENOMIC DNA]</scope>
    <source>
        <strain evidence="2 3">320001806</strain>
    </source>
</reference>
<accession>A0ABU5XAU0</accession>
<dbReference type="PANTHER" id="PTHR30388:SF4">
    <property type="entry name" value="MOLYBDENUM COFACTOR INSERTION CHAPERONE PAOD"/>
    <property type="match status" value="1"/>
</dbReference>
<dbReference type="InterPro" id="IPR003777">
    <property type="entry name" value="XdhC_CoxI"/>
</dbReference>
<dbReference type="InterPro" id="IPR052698">
    <property type="entry name" value="MoCofactor_Util/Proc"/>
</dbReference>
<sequence length="140" mass="14745">MRSIAMQAADLYVLQTAQSWLDAGQAAVLLTVARTWGSSPRPPGAMMAIRADGAVAGSVSGGCIEDDLIDQIRQRGIAALCPGARPALATYGVDGEQARRFGLPCGGTLQLVLEPLGAHSRLADLLARLRAHQTVRRSVR</sequence>
<evidence type="ECO:0000259" key="1">
    <source>
        <dbReference type="Pfam" id="PF02625"/>
    </source>
</evidence>
<name>A0ABU5XAU0_BORPP</name>
<evidence type="ECO:0000313" key="3">
    <source>
        <dbReference type="Proteomes" id="UP001324595"/>
    </source>
</evidence>
<dbReference type="Proteomes" id="UP001324595">
    <property type="component" value="Unassembled WGS sequence"/>
</dbReference>
<comment type="caution">
    <text evidence="2">The sequence shown here is derived from an EMBL/GenBank/DDBJ whole genome shotgun (WGS) entry which is preliminary data.</text>
</comment>
<protein>
    <submittedName>
        <fullName evidence="2">XdhC family protein</fullName>
    </submittedName>
</protein>
<gene>
    <name evidence="2" type="ORF">U5T69_23015</name>
</gene>
<feature type="domain" description="XdhC- CoxI" evidence="1">
    <location>
        <begin position="20"/>
        <end position="74"/>
    </location>
</feature>
<feature type="non-terminal residue" evidence="2">
    <location>
        <position position="140"/>
    </location>
</feature>
<dbReference type="EMBL" id="JAXUBE010000244">
    <property type="protein sequence ID" value="MEB2665956.1"/>
    <property type="molecule type" value="Genomic_DNA"/>
</dbReference>
<proteinExistence type="predicted"/>
<dbReference type="Pfam" id="PF02625">
    <property type="entry name" value="XdhC_CoxI"/>
    <property type="match status" value="1"/>
</dbReference>
<dbReference type="RefSeq" id="WP_323670184.1">
    <property type="nucleotide sequence ID" value="NZ_JAXUBE010000244.1"/>
</dbReference>